<dbReference type="Pfam" id="PF14269">
    <property type="entry name" value="Arylsulfotran_2"/>
    <property type="match status" value="1"/>
</dbReference>
<dbReference type="OrthoDB" id="5427350at2759"/>
<organism evidence="2 3">
    <name type="scientific">Neohortaea acidophila</name>
    <dbReference type="NCBI Taxonomy" id="245834"/>
    <lineage>
        <taxon>Eukaryota</taxon>
        <taxon>Fungi</taxon>
        <taxon>Dikarya</taxon>
        <taxon>Ascomycota</taxon>
        <taxon>Pezizomycotina</taxon>
        <taxon>Dothideomycetes</taxon>
        <taxon>Dothideomycetidae</taxon>
        <taxon>Mycosphaerellales</taxon>
        <taxon>Teratosphaeriaceae</taxon>
        <taxon>Neohortaea</taxon>
    </lineage>
</organism>
<dbReference type="EMBL" id="MU001641">
    <property type="protein sequence ID" value="KAF2479534.1"/>
    <property type="molecule type" value="Genomic_DNA"/>
</dbReference>
<dbReference type="AlphaFoldDB" id="A0A6A6PIJ2"/>
<sequence>MLLFALSYAYTVTAQAPDEHVLVDSYKFITVSRPHPLSTVSLLLTDAFAQRPDIEAPRWNVTVYEPDLVSPGYWFVETYDYLDQWRSKGGLWNAPHIFDANGELVWSGSYLSQKYDSFDFRISNVLGQEMLTWLYPHDQAALVLDNHFNIVKKFPTVERRYEHDNMHELQFVDSGTRALYFFDKWDSLSKARSSALGFDGACRIQDNGFREYDLTNNSIVFEWMASEHIDIAESTFEARNVDWRCNAGWDFLHANSLDKFADGSYLLSGRYTDALYKIAPNGSIVWRLGGVKNDFQADFSFTRQHHARILEQNETHTIISLFDNASAEDRIDHLAPYSRGLVFAIQPNEQPMKATLIAEYPHPHGPGNYILGRGATQVLPNGNVFNCWVESCLHSEHAPDGRVIMEAQVKQEWLKSYRSYKFPFVGLPHDPPDVHSITELDGEQVKTIMHVSWNGATEVAAWQFYKTDECGAHKKLLSTIPRKHFETKLEDEGYSKYIMVEALDRRGNSLGRSNITLTLTPTTLTNATIQAEEEWWKQDSPFGAWLAEAQDLAQNPVALGVFWLLFLGGLFALARLSRSQNRTHQPWWKRVSGKTLGYDMPYSRVHGDDPFSLEEGIEDDAGSVQEVTKLQ</sequence>
<feature type="transmembrane region" description="Helical" evidence="1">
    <location>
        <begin position="557"/>
        <end position="576"/>
    </location>
</feature>
<keyword evidence="1" id="KW-0472">Membrane</keyword>
<evidence type="ECO:0000313" key="3">
    <source>
        <dbReference type="Proteomes" id="UP000799767"/>
    </source>
</evidence>
<accession>A0A6A6PIJ2</accession>
<gene>
    <name evidence="2" type="ORF">BDY17DRAFT_257041</name>
</gene>
<name>A0A6A6PIJ2_9PEZI</name>
<dbReference type="GeneID" id="54472656"/>
<dbReference type="PANTHER" id="PTHR35340:SF8">
    <property type="entry name" value="ASST-DOMAIN-CONTAINING PROTEIN"/>
    <property type="match status" value="1"/>
</dbReference>
<keyword evidence="1" id="KW-1133">Transmembrane helix</keyword>
<dbReference type="PANTHER" id="PTHR35340">
    <property type="entry name" value="PQQ ENZYME REPEAT PROTEIN-RELATED"/>
    <property type="match status" value="1"/>
</dbReference>
<keyword evidence="3" id="KW-1185">Reference proteome</keyword>
<keyword evidence="1" id="KW-0812">Transmembrane</keyword>
<evidence type="ECO:0000313" key="2">
    <source>
        <dbReference type="EMBL" id="KAF2479534.1"/>
    </source>
</evidence>
<dbReference type="Proteomes" id="UP000799767">
    <property type="component" value="Unassembled WGS sequence"/>
</dbReference>
<evidence type="ECO:0000256" key="1">
    <source>
        <dbReference type="SAM" id="Phobius"/>
    </source>
</evidence>
<dbReference type="RefSeq" id="XP_033586104.1">
    <property type="nucleotide sequence ID" value="XM_033731654.1"/>
</dbReference>
<dbReference type="InterPro" id="IPR053143">
    <property type="entry name" value="Arylsulfate_ST"/>
</dbReference>
<dbReference type="InterPro" id="IPR039535">
    <property type="entry name" value="ASST-like"/>
</dbReference>
<protein>
    <submittedName>
        <fullName evidence="2">ASST-domain-containing protein</fullName>
    </submittedName>
</protein>
<reference evidence="2" key="1">
    <citation type="journal article" date="2020" name="Stud. Mycol.">
        <title>101 Dothideomycetes genomes: a test case for predicting lifestyles and emergence of pathogens.</title>
        <authorList>
            <person name="Haridas S."/>
            <person name="Albert R."/>
            <person name="Binder M."/>
            <person name="Bloem J."/>
            <person name="Labutti K."/>
            <person name="Salamov A."/>
            <person name="Andreopoulos B."/>
            <person name="Baker S."/>
            <person name="Barry K."/>
            <person name="Bills G."/>
            <person name="Bluhm B."/>
            <person name="Cannon C."/>
            <person name="Castanera R."/>
            <person name="Culley D."/>
            <person name="Daum C."/>
            <person name="Ezra D."/>
            <person name="Gonzalez J."/>
            <person name="Henrissat B."/>
            <person name="Kuo A."/>
            <person name="Liang C."/>
            <person name="Lipzen A."/>
            <person name="Lutzoni F."/>
            <person name="Magnuson J."/>
            <person name="Mondo S."/>
            <person name="Nolan M."/>
            <person name="Ohm R."/>
            <person name="Pangilinan J."/>
            <person name="Park H.-J."/>
            <person name="Ramirez L."/>
            <person name="Alfaro M."/>
            <person name="Sun H."/>
            <person name="Tritt A."/>
            <person name="Yoshinaga Y."/>
            <person name="Zwiers L.-H."/>
            <person name="Turgeon B."/>
            <person name="Goodwin S."/>
            <person name="Spatafora J."/>
            <person name="Crous P."/>
            <person name="Grigoriev I."/>
        </authorList>
    </citation>
    <scope>NUCLEOTIDE SEQUENCE</scope>
    <source>
        <strain evidence="2">CBS 113389</strain>
    </source>
</reference>
<proteinExistence type="predicted"/>